<dbReference type="GO" id="GO:0005802">
    <property type="term" value="C:trans-Golgi network"/>
    <property type="evidence" value="ECO:0007669"/>
    <property type="project" value="TreeGrafter"/>
</dbReference>
<dbReference type="PANTHER" id="PTHR12704:SF2">
    <property type="entry name" value="GOLGI PHOSPHOPROTEIN 3 HOMOLOG SAURON"/>
    <property type="match status" value="1"/>
</dbReference>
<dbReference type="InterPro" id="IPR008628">
    <property type="entry name" value="GPP34-like"/>
</dbReference>
<feature type="region of interest" description="Disordered" evidence="8">
    <location>
        <begin position="1"/>
        <end position="81"/>
    </location>
</feature>
<comment type="caution">
    <text evidence="9">The sequence shown here is derived from an EMBL/GenBank/DDBJ whole genome shotgun (WGS) entry which is preliminary data.</text>
</comment>
<dbReference type="Gene3D" id="1.10.3630.10">
    <property type="entry name" value="yeast vps74-n-term truncation variant domain like"/>
    <property type="match status" value="1"/>
</dbReference>
<protein>
    <recommendedName>
        <fullName evidence="7">Vacuolar protein sorting-associated protein 74</fullName>
    </recommendedName>
</protein>
<dbReference type="GO" id="GO:0000139">
    <property type="term" value="C:Golgi membrane"/>
    <property type="evidence" value="ECO:0007669"/>
    <property type="project" value="GOC"/>
</dbReference>
<feature type="compositionally biased region" description="Basic and acidic residues" evidence="8">
    <location>
        <begin position="65"/>
        <end position="80"/>
    </location>
</feature>
<keyword evidence="3" id="KW-0333">Golgi apparatus</keyword>
<reference evidence="9" key="1">
    <citation type="submission" date="2023-06" db="EMBL/GenBank/DDBJ databases">
        <title>Black Yeasts Isolated from many extreme environments.</title>
        <authorList>
            <person name="Coleine C."/>
            <person name="Stajich J.E."/>
            <person name="Selbmann L."/>
        </authorList>
    </citation>
    <scope>NUCLEOTIDE SEQUENCE</scope>
    <source>
        <strain evidence="9">CCFEE 5200</strain>
    </source>
</reference>
<dbReference type="PANTHER" id="PTHR12704">
    <property type="entry name" value="TRANS-GOLGI PROTEIN GMX33"/>
    <property type="match status" value="1"/>
</dbReference>
<keyword evidence="5" id="KW-0472">Membrane</keyword>
<evidence type="ECO:0000256" key="3">
    <source>
        <dbReference type="ARBA" id="ARBA00023034"/>
    </source>
</evidence>
<dbReference type="AlphaFoldDB" id="A0AAN6L0J0"/>
<dbReference type="InterPro" id="IPR038261">
    <property type="entry name" value="GPP34-like_sf"/>
</dbReference>
<dbReference type="FunFam" id="1.10.3630.10:FF:000002">
    <property type="entry name" value="Vacuolar sorting-associated 74 protein"/>
    <property type="match status" value="1"/>
</dbReference>
<evidence type="ECO:0000256" key="4">
    <source>
        <dbReference type="ARBA" id="ARBA00023121"/>
    </source>
</evidence>
<dbReference type="Proteomes" id="UP001175353">
    <property type="component" value="Unassembled WGS sequence"/>
</dbReference>
<evidence type="ECO:0000256" key="8">
    <source>
        <dbReference type="SAM" id="MobiDB-lite"/>
    </source>
</evidence>
<dbReference type="EMBL" id="JAUJLE010000005">
    <property type="protein sequence ID" value="KAK1013596.1"/>
    <property type="molecule type" value="Genomic_DNA"/>
</dbReference>
<comment type="similarity">
    <text evidence="2">Belongs to the GOLPH3/VPS74 family.</text>
</comment>
<dbReference type="GO" id="GO:0043001">
    <property type="term" value="P:Golgi to plasma membrane protein transport"/>
    <property type="evidence" value="ECO:0007669"/>
    <property type="project" value="TreeGrafter"/>
</dbReference>
<sequence length="362" mass="40247">MATASGSGLTRRRGAGGASTDNEDNPTTNPNNDSSRVASPAPRKTDDTRSPDTAYESVGANGHKIAFDPRDISENEERSRQPKLTLMEEVLLMGLKDKQGYLSFWNDNISYALRGCIVLELALRGRISMQKDSSRRRFPLSDRVVEVVDETLTGEVLLDEALKMMKSSEKMSVSSWIDLMSGETWNLMKIGYQLKQVRERLAKGLVDKGILRTEKRNFLLFDMATHPVADGGAKDEIRRRVRAVLTNRTVVLPASPFLPDGIEFRYLRTIAMLCAAYAANVLENALVTLGHEARERAFAQVDELLAEYSQWPFGKRTGGNAAIGANLHQVIRDEVNKAKDKELQLEVVAACLSVFTRLDSLL</sequence>
<evidence type="ECO:0000256" key="7">
    <source>
        <dbReference type="ARBA" id="ARBA00073084"/>
    </source>
</evidence>
<dbReference type="GO" id="GO:0005829">
    <property type="term" value="C:cytosol"/>
    <property type="evidence" value="ECO:0007669"/>
    <property type="project" value="TreeGrafter"/>
</dbReference>
<dbReference type="GO" id="GO:0032580">
    <property type="term" value="C:Golgi cisterna membrane"/>
    <property type="evidence" value="ECO:0007669"/>
    <property type="project" value="UniProtKB-SubCell"/>
</dbReference>
<name>A0AAN6L0J0_9PEZI</name>
<dbReference type="GO" id="GO:0070273">
    <property type="term" value="F:phosphatidylinositol-4-phosphate binding"/>
    <property type="evidence" value="ECO:0007669"/>
    <property type="project" value="InterPro"/>
</dbReference>
<evidence type="ECO:0000313" key="10">
    <source>
        <dbReference type="Proteomes" id="UP001175353"/>
    </source>
</evidence>
<keyword evidence="10" id="KW-1185">Reference proteome</keyword>
<dbReference type="Pfam" id="PF05719">
    <property type="entry name" value="GPP34"/>
    <property type="match status" value="1"/>
</dbReference>
<evidence type="ECO:0000256" key="1">
    <source>
        <dbReference type="ARBA" id="ARBA00004344"/>
    </source>
</evidence>
<evidence type="ECO:0000256" key="6">
    <source>
        <dbReference type="ARBA" id="ARBA00058727"/>
    </source>
</evidence>
<comment type="function">
    <text evidence="6">Phosphatidylinositol-4-phosphate-binding protein that links Golgi membranes to the cytoskeleton and may participate in the tensile force required for vesicle budding from the Golgi. Thereby, may play a role in Golgi membrane trafficking and could indirectly give its flattened shape to the Golgi apparatus. May also bind to the coatomer to regulate Golgi membrane trafficking. May play a role in anterograde transport from the Golgi to the plasma membrane and regulate secretion. Mediates the cis and medial Golgi localization of mannosyltransferases through direct binding of their cytosolic domains. Involved in vacuolar protein sorting.</text>
</comment>
<evidence type="ECO:0000256" key="5">
    <source>
        <dbReference type="ARBA" id="ARBA00023136"/>
    </source>
</evidence>
<organism evidence="9 10">
    <name type="scientific">Friedmanniomyces endolithicus</name>
    <dbReference type="NCBI Taxonomy" id="329885"/>
    <lineage>
        <taxon>Eukaryota</taxon>
        <taxon>Fungi</taxon>
        <taxon>Dikarya</taxon>
        <taxon>Ascomycota</taxon>
        <taxon>Pezizomycotina</taxon>
        <taxon>Dothideomycetes</taxon>
        <taxon>Dothideomycetidae</taxon>
        <taxon>Mycosphaerellales</taxon>
        <taxon>Teratosphaeriaceae</taxon>
        <taxon>Friedmanniomyces</taxon>
    </lineage>
</organism>
<proteinExistence type="inferred from homology"/>
<dbReference type="GO" id="GO:0048194">
    <property type="term" value="P:Golgi vesicle budding"/>
    <property type="evidence" value="ECO:0007669"/>
    <property type="project" value="TreeGrafter"/>
</dbReference>
<accession>A0AAN6L0J0</accession>
<dbReference type="GO" id="GO:0006890">
    <property type="term" value="P:retrograde vesicle-mediated transport, Golgi to endoplasmic reticulum"/>
    <property type="evidence" value="ECO:0007669"/>
    <property type="project" value="TreeGrafter"/>
</dbReference>
<evidence type="ECO:0000313" key="9">
    <source>
        <dbReference type="EMBL" id="KAK1013596.1"/>
    </source>
</evidence>
<evidence type="ECO:0000256" key="2">
    <source>
        <dbReference type="ARBA" id="ARBA00007284"/>
    </source>
</evidence>
<feature type="compositionally biased region" description="Low complexity" evidence="8">
    <location>
        <begin position="25"/>
        <end position="35"/>
    </location>
</feature>
<dbReference type="GO" id="GO:0034067">
    <property type="term" value="P:protein localization to Golgi apparatus"/>
    <property type="evidence" value="ECO:0007669"/>
    <property type="project" value="UniProtKB-ARBA"/>
</dbReference>
<keyword evidence="4" id="KW-0446">Lipid-binding</keyword>
<comment type="subcellular location">
    <subcellularLocation>
        <location evidence="1">Golgi apparatus</location>
        <location evidence="1">Golgi stack membrane</location>
        <topology evidence="1">Peripheral membrane protein</topology>
        <orientation evidence="1">Cytoplasmic side</orientation>
    </subcellularLocation>
</comment>
<dbReference type="GO" id="GO:0007030">
    <property type="term" value="P:Golgi organization"/>
    <property type="evidence" value="ECO:0007669"/>
    <property type="project" value="TreeGrafter"/>
</dbReference>
<gene>
    <name evidence="9" type="primary">VPS74_2</name>
    <name evidence="9" type="ORF">LTR91_001191</name>
</gene>